<dbReference type="AlphaFoldDB" id="A0A024TY56"/>
<evidence type="ECO:0000313" key="3">
    <source>
        <dbReference type="EMBL" id="ETV98576.1"/>
    </source>
</evidence>
<feature type="transmembrane region" description="Helical" evidence="1">
    <location>
        <begin position="126"/>
        <end position="148"/>
    </location>
</feature>
<sequence>MLSSRDPFHISLRTMSYHESASPKDPAVAFRATTLSIVDRFVHLTFKSSGVCYLIGGWFFLIGSILFYPRYFTLYGEDGQGPLIGGWLFLFGCIGFLVGSLIEVVNARTAHIGAVDWQRYIPITTAVSNVIGSVCFVYGGVFFLPTYYAEDPALGCYLFVAGCAVFSFAIFADIPRMIRANQPVVGLWTTVAVFNMVGNTLFIVGSYYFLPKFLFVEGDTAVDNLVYSTNYFVVGSIAFIIAPIAQVLATHNDFVADVPIAAAEDKPVANAA</sequence>
<feature type="domain" description="YrhK" evidence="2">
    <location>
        <begin position="192"/>
        <end position="248"/>
    </location>
</feature>
<feature type="transmembrane region" description="Helical" evidence="1">
    <location>
        <begin position="84"/>
        <end position="105"/>
    </location>
</feature>
<feature type="transmembrane region" description="Helical" evidence="1">
    <location>
        <begin position="154"/>
        <end position="172"/>
    </location>
</feature>
<feature type="transmembrane region" description="Helical" evidence="1">
    <location>
        <begin position="50"/>
        <end position="72"/>
    </location>
</feature>
<dbReference type="GeneID" id="20085749"/>
<evidence type="ECO:0000256" key="1">
    <source>
        <dbReference type="SAM" id="Phobius"/>
    </source>
</evidence>
<evidence type="ECO:0000259" key="2">
    <source>
        <dbReference type="Pfam" id="PF14145"/>
    </source>
</evidence>
<gene>
    <name evidence="3" type="ORF">H310_08699</name>
</gene>
<accession>A0A024TY56</accession>
<dbReference type="RefSeq" id="XP_008872773.1">
    <property type="nucleotide sequence ID" value="XM_008874551.1"/>
</dbReference>
<dbReference type="eggNOG" id="ENOG502RYT1">
    <property type="taxonomic scope" value="Eukaryota"/>
</dbReference>
<feature type="transmembrane region" description="Helical" evidence="1">
    <location>
        <begin position="184"/>
        <end position="210"/>
    </location>
</feature>
<feature type="transmembrane region" description="Helical" evidence="1">
    <location>
        <begin position="230"/>
        <end position="249"/>
    </location>
</feature>
<dbReference type="InterPro" id="IPR025424">
    <property type="entry name" value="YrhK_domain"/>
</dbReference>
<proteinExistence type="predicted"/>
<dbReference type="EMBL" id="KI913969">
    <property type="protein sequence ID" value="ETV98576.1"/>
    <property type="molecule type" value="Genomic_DNA"/>
</dbReference>
<protein>
    <recommendedName>
        <fullName evidence="2">YrhK domain-containing protein</fullName>
    </recommendedName>
</protein>
<keyword evidence="1" id="KW-0472">Membrane</keyword>
<feature type="domain" description="YrhK" evidence="2">
    <location>
        <begin position="51"/>
        <end position="105"/>
    </location>
</feature>
<organism evidence="3">
    <name type="scientific">Aphanomyces invadans</name>
    <dbReference type="NCBI Taxonomy" id="157072"/>
    <lineage>
        <taxon>Eukaryota</taxon>
        <taxon>Sar</taxon>
        <taxon>Stramenopiles</taxon>
        <taxon>Oomycota</taxon>
        <taxon>Saprolegniomycetes</taxon>
        <taxon>Saprolegniales</taxon>
        <taxon>Verrucalvaceae</taxon>
        <taxon>Aphanomyces</taxon>
    </lineage>
</organism>
<name>A0A024TY56_9STRA</name>
<dbReference type="VEuPathDB" id="FungiDB:H310_08699"/>
<keyword evidence="1" id="KW-1133">Transmembrane helix</keyword>
<dbReference type="OrthoDB" id="369339at2759"/>
<keyword evidence="1" id="KW-0812">Transmembrane</keyword>
<reference evidence="3" key="1">
    <citation type="submission" date="2013-12" db="EMBL/GenBank/DDBJ databases">
        <title>The Genome Sequence of Aphanomyces invadans NJM9701.</title>
        <authorList>
            <consortium name="The Broad Institute Genomics Platform"/>
            <person name="Russ C."/>
            <person name="Tyler B."/>
            <person name="van West P."/>
            <person name="Dieguez-Uribeondo J."/>
            <person name="Young S.K."/>
            <person name="Zeng Q."/>
            <person name="Gargeya S."/>
            <person name="Fitzgerald M."/>
            <person name="Abouelleil A."/>
            <person name="Alvarado L."/>
            <person name="Chapman S.B."/>
            <person name="Gainer-Dewar J."/>
            <person name="Goldberg J."/>
            <person name="Griggs A."/>
            <person name="Gujja S."/>
            <person name="Hansen M."/>
            <person name="Howarth C."/>
            <person name="Imamovic A."/>
            <person name="Ireland A."/>
            <person name="Larimer J."/>
            <person name="McCowan C."/>
            <person name="Murphy C."/>
            <person name="Pearson M."/>
            <person name="Poon T.W."/>
            <person name="Priest M."/>
            <person name="Roberts A."/>
            <person name="Saif S."/>
            <person name="Shea T."/>
            <person name="Sykes S."/>
            <person name="Wortman J."/>
            <person name="Nusbaum C."/>
            <person name="Birren B."/>
        </authorList>
    </citation>
    <scope>NUCLEOTIDE SEQUENCE [LARGE SCALE GENOMIC DNA]</scope>
    <source>
        <strain evidence="3">NJM9701</strain>
    </source>
</reference>
<dbReference type="Pfam" id="PF14145">
    <property type="entry name" value="YrhK"/>
    <property type="match status" value="2"/>
</dbReference>